<feature type="signal peptide" evidence="1">
    <location>
        <begin position="1"/>
        <end position="16"/>
    </location>
</feature>
<reference evidence="4" key="1">
    <citation type="submission" date="2025-08" db="UniProtKB">
        <authorList>
            <consortium name="RefSeq"/>
        </authorList>
    </citation>
    <scope>IDENTIFICATION</scope>
    <source>
        <tissue evidence="4">Whole sample</tissue>
    </source>
</reference>
<gene>
    <name evidence="4" type="primary">LOC111131369</name>
</gene>
<keyword evidence="1" id="KW-0732">Signal</keyword>
<dbReference type="InterPro" id="IPR015943">
    <property type="entry name" value="WD40/YVTN_repeat-like_dom_sf"/>
</dbReference>
<evidence type="ECO:0000313" key="3">
    <source>
        <dbReference type="Proteomes" id="UP000694844"/>
    </source>
</evidence>
<accession>A0A8B8E4B0</accession>
<sequence>MSSLLVLSALFHGAWSFVYLEKLSHTKLPSRISPSTQYQMFGGAAEEAAYDKQRRMLYVVGEESRLLHVMDLSDPKNPTLATSYQFTASDGIPRDVAVCGDEVAVAVTSGIKDVYEGHVYFFHAYTSGSPELTFDGKLPAGFFPDMLTFTGDCKKILVANEGRPGKDINNVFIDPEGSITVIERERSGSPPSERLVQFTGQNQRFDLRIPIRYIPQNVWPIKSTPTFEQDATPEYIAVSPDNKYAYIILQKNNAIAKLSLSTYAIEAIVPIPVKDWSSYTIDPSDRDGGVHLRQFPLKSIRQPDNAKVLTIGRNNFLITADEGLTTDFTSANDGFVWSDHDLADSLSRQNKFDPLVFNNDTFLEALKMDNKAGRLTLSKIDGLNLFTGKMDAAMHFGGRGFSIWKTSDMSLVFDSGDEIEKELANSMKSVFNTDCIRNTITYQGPENLRDTQSDNYGPKIGVVDYIKDYDEEFIVVGSETVGAIFVYSVNTTSGTPKPRFETAYRTGDTDYVWSELYEMGTAGDAGLSAVGFIGRDDNVLNKTLVYSIGQYSGSVTIFQIDTL</sequence>
<dbReference type="RefSeq" id="XP_022334558.1">
    <property type="nucleotide sequence ID" value="XM_022478850.1"/>
</dbReference>
<evidence type="ECO:0000313" key="4">
    <source>
        <dbReference type="RefSeq" id="XP_022334558.1"/>
    </source>
</evidence>
<dbReference type="PANTHER" id="PTHR46928:SF1">
    <property type="entry name" value="MESENCHYME-SPECIFIC CELL SURFACE GLYCOPROTEIN"/>
    <property type="match status" value="1"/>
</dbReference>
<dbReference type="SUPFAM" id="SSF50974">
    <property type="entry name" value="Nitrous oxide reductase, N-terminal domain"/>
    <property type="match status" value="1"/>
</dbReference>
<feature type="domain" description="Choice-of-anchor I" evidence="2">
    <location>
        <begin position="42"/>
        <end position="491"/>
    </location>
</feature>
<dbReference type="InterPro" id="IPR011045">
    <property type="entry name" value="N2O_reductase_N"/>
</dbReference>
<dbReference type="OrthoDB" id="425936at2759"/>
<dbReference type="PANTHER" id="PTHR46928">
    <property type="entry name" value="MESENCHYME-SPECIFIC CELL SURFACE GLYCOPROTEIN"/>
    <property type="match status" value="1"/>
</dbReference>
<keyword evidence="3" id="KW-1185">Reference proteome</keyword>
<dbReference type="GeneID" id="111131369"/>
<proteinExistence type="predicted"/>
<evidence type="ECO:0000256" key="1">
    <source>
        <dbReference type="SAM" id="SignalP"/>
    </source>
</evidence>
<dbReference type="KEGG" id="cvn:111131369"/>
<dbReference type="Gene3D" id="2.130.10.10">
    <property type="entry name" value="YVTN repeat-like/Quinoprotein amine dehydrogenase"/>
    <property type="match status" value="1"/>
</dbReference>
<evidence type="ECO:0000259" key="2">
    <source>
        <dbReference type="Pfam" id="PF22494"/>
    </source>
</evidence>
<dbReference type="Proteomes" id="UP000694844">
    <property type="component" value="Chromosome 4"/>
</dbReference>
<name>A0A8B8E4B0_CRAVI</name>
<feature type="chain" id="PRO_5034867908" evidence="1">
    <location>
        <begin position="17"/>
        <end position="563"/>
    </location>
</feature>
<dbReference type="AlphaFoldDB" id="A0A8B8E4B0"/>
<dbReference type="SUPFAM" id="SSF75011">
    <property type="entry name" value="3-carboxy-cis,cis-mucoante lactonizing enzyme"/>
    <property type="match status" value="1"/>
</dbReference>
<dbReference type="InterPro" id="IPR052956">
    <property type="entry name" value="Mesenchyme-surface_protein"/>
</dbReference>
<organism evidence="3 4">
    <name type="scientific">Crassostrea virginica</name>
    <name type="common">Eastern oyster</name>
    <dbReference type="NCBI Taxonomy" id="6565"/>
    <lineage>
        <taxon>Eukaryota</taxon>
        <taxon>Metazoa</taxon>
        <taxon>Spiralia</taxon>
        <taxon>Lophotrochozoa</taxon>
        <taxon>Mollusca</taxon>
        <taxon>Bivalvia</taxon>
        <taxon>Autobranchia</taxon>
        <taxon>Pteriomorphia</taxon>
        <taxon>Ostreida</taxon>
        <taxon>Ostreoidea</taxon>
        <taxon>Ostreidae</taxon>
        <taxon>Crassostrea</taxon>
    </lineage>
</organism>
<dbReference type="Pfam" id="PF22494">
    <property type="entry name" value="choice_anch_I"/>
    <property type="match status" value="1"/>
</dbReference>
<dbReference type="InterPro" id="IPR055188">
    <property type="entry name" value="Choice_anch_I"/>
</dbReference>
<protein>
    <submittedName>
        <fullName evidence="4">Mesenchyme-specific cell surface glycoprotein-like</fullName>
    </submittedName>
</protein>